<dbReference type="InterPro" id="IPR017871">
    <property type="entry name" value="ABC_transporter-like_CS"/>
</dbReference>
<dbReference type="PANTHER" id="PTHR43776">
    <property type="entry name" value="TRANSPORT ATP-BINDING PROTEIN"/>
    <property type="match status" value="1"/>
</dbReference>
<dbReference type="InterPro" id="IPR050319">
    <property type="entry name" value="ABC_transp_ATP-bind"/>
</dbReference>
<keyword evidence="2" id="KW-0813">Transport</keyword>
<evidence type="ECO:0000256" key="3">
    <source>
        <dbReference type="ARBA" id="ARBA00022741"/>
    </source>
</evidence>
<gene>
    <name evidence="6" type="primary">oppF_2</name>
    <name evidence="6" type="ORF">BEI61_01458</name>
</gene>
<comment type="similarity">
    <text evidence="1">Belongs to the ABC transporter superfamily.</text>
</comment>
<dbReference type="GO" id="GO:0055085">
    <property type="term" value="P:transmembrane transport"/>
    <property type="evidence" value="ECO:0007669"/>
    <property type="project" value="UniProtKB-ARBA"/>
</dbReference>
<reference evidence="6 7" key="1">
    <citation type="submission" date="2016-07" db="EMBL/GenBank/DDBJ databases">
        <title>Characterization of isolates of Eisenbergiella tayi derived from blood cultures, using whole genome sequencing.</title>
        <authorList>
            <person name="Burdz T."/>
            <person name="Wiebe D."/>
            <person name="Huynh C."/>
            <person name="Bernard K."/>
        </authorList>
    </citation>
    <scope>NUCLEOTIDE SEQUENCE [LARGE SCALE GENOMIC DNA]</scope>
    <source>
        <strain evidence="6 7">NML 110608</strain>
    </source>
</reference>
<dbReference type="PANTHER" id="PTHR43776:SF7">
    <property type="entry name" value="D,D-DIPEPTIDE TRANSPORT ATP-BINDING PROTEIN DDPF-RELATED"/>
    <property type="match status" value="1"/>
</dbReference>
<dbReference type="EMBL" id="MCGH01000002">
    <property type="protein sequence ID" value="ODM05569.1"/>
    <property type="molecule type" value="Genomic_DNA"/>
</dbReference>
<dbReference type="GO" id="GO:0016887">
    <property type="term" value="F:ATP hydrolysis activity"/>
    <property type="evidence" value="ECO:0007669"/>
    <property type="project" value="InterPro"/>
</dbReference>
<proteinExistence type="inferred from homology"/>
<evidence type="ECO:0000313" key="7">
    <source>
        <dbReference type="Proteomes" id="UP000094067"/>
    </source>
</evidence>
<dbReference type="SMART" id="SM00382">
    <property type="entry name" value="AAA"/>
    <property type="match status" value="1"/>
</dbReference>
<dbReference type="FunFam" id="3.40.50.300:FF:000016">
    <property type="entry name" value="Oligopeptide ABC transporter ATP-binding component"/>
    <property type="match status" value="1"/>
</dbReference>
<dbReference type="NCBIfam" id="TIGR01727">
    <property type="entry name" value="oligo_HPY"/>
    <property type="match status" value="1"/>
</dbReference>
<evidence type="ECO:0000256" key="4">
    <source>
        <dbReference type="ARBA" id="ARBA00022840"/>
    </source>
</evidence>
<dbReference type="GO" id="GO:0015833">
    <property type="term" value="P:peptide transport"/>
    <property type="evidence" value="ECO:0007669"/>
    <property type="project" value="InterPro"/>
</dbReference>
<dbReference type="PATRIC" id="fig|1432052.4.peg.1639"/>
<organism evidence="6 7">
    <name type="scientific">Eisenbergiella tayi</name>
    <dbReference type="NCBI Taxonomy" id="1432052"/>
    <lineage>
        <taxon>Bacteria</taxon>
        <taxon>Bacillati</taxon>
        <taxon>Bacillota</taxon>
        <taxon>Clostridia</taxon>
        <taxon>Lachnospirales</taxon>
        <taxon>Lachnospiraceae</taxon>
        <taxon>Eisenbergiella</taxon>
    </lineage>
</organism>
<dbReference type="InterPro" id="IPR027417">
    <property type="entry name" value="P-loop_NTPase"/>
</dbReference>
<dbReference type="InterPro" id="IPR013563">
    <property type="entry name" value="Oligopep_ABC_C"/>
</dbReference>
<evidence type="ECO:0000256" key="2">
    <source>
        <dbReference type="ARBA" id="ARBA00022448"/>
    </source>
</evidence>
<sequence>MDNMVDVRNLKKYFPVKGGFIQHTLGYVQAVDDISFTIQKGKVLGLVGESGCGKSTAGRTILGLTPATEGQVLIDGVDVCTATGDAMHTLRKKMQIIFQDPYSSLDPRMAVYDLIGEGLAAHKLVSSRIELEEKVEAIMEKCGLFPEQALRFPHQFSGGQRQRISIARALTASPEFVVCDEAVSALDVSIQAQIINLLKDMQEDMGLTYLFISHDLSIVRFISDDVAVMYLGQIVEMGSKKQIFDAPAHPYTQALLSAAPAFTRKEKREKKRILLEGDLPTPYNPPAGCRFAGRCPYAGAECRESVRVEEVEKGHKVMCLKAGKLS</sequence>
<dbReference type="SUPFAM" id="SSF52540">
    <property type="entry name" value="P-loop containing nucleoside triphosphate hydrolases"/>
    <property type="match status" value="1"/>
</dbReference>
<dbReference type="Proteomes" id="UP000094067">
    <property type="component" value="Unassembled WGS sequence"/>
</dbReference>
<dbReference type="PROSITE" id="PS50893">
    <property type="entry name" value="ABC_TRANSPORTER_2"/>
    <property type="match status" value="1"/>
</dbReference>
<dbReference type="RefSeq" id="WP_069151783.1">
    <property type="nucleotide sequence ID" value="NZ_MCGH01000002.1"/>
</dbReference>
<dbReference type="Pfam" id="PF08352">
    <property type="entry name" value="oligo_HPY"/>
    <property type="match status" value="1"/>
</dbReference>
<name>A0A1E3AAB0_9FIRM</name>
<dbReference type="InterPro" id="IPR003593">
    <property type="entry name" value="AAA+_ATPase"/>
</dbReference>
<protein>
    <submittedName>
        <fullName evidence="6">Oligopeptide transport ATP-binding protein OppF</fullName>
    </submittedName>
</protein>
<dbReference type="Gene3D" id="3.40.50.300">
    <property type="entry name" value="P-loop containing nucleotide triphosphate hydrolases"/>
    <property type="match status" value="1"/>
</dbReference>
<evidence type="ECO:0000259" key="5">
    <source>
        <dbReference type="PROSITE" id="PS50893"/>
    </source>
</evidence>
<dbReference type="InterPro" id="IPR003439">
    <property type="entry name" value="ABC_transporter-like_ATP-bd"/>
</dbReference>
<dbReference type="CDD" id="cd03257">
    <property type="entry name" value="ABC_NikE_OppD_transporters"/>
    <property type="match status" value="1"/>
</dbReference>
<keyword evidence="4 6" id="KW-0067">ATP-binding</keyword>
<dbReference type="GO" id="GO:0005524">
    <property type="term" value="F:ATP binding"/>
    <property type="evidence" value="ECO:0007669"/>
    <property type="project" value="UniProtKB-KW"/>
</dbReference>
<dbReference type="Pfam" id="PF00005">
    <property type="entry name" value="ABC_tran"/>
    <property type="match status" value="1"/>
</dbReference>
<keyword evidence="3" id="KW-0547">Nucleotide-binding</keyword>
<accession>A0A1E3AAB0</accession>
<dbReference type="PROSITE" id="PS00211">
    <property type="entry name" value="ABC_TRANSPORTER_1"/>
    <property type="match status" value="1"/>
</dbReference>
<evidence type="ECO:0000313" key="6">
    <source>
        <dbReference type="EMBL" id="ODM05569.1"/>
    </source>
</evidence>
<dbReference type="AlphaFoldDB" id="A0A1E3AAB0"/>
<comment type="caution">
    <text evidence="6">The sequence shown here is derived from an EMBL/GenBank/DDBJ whole genome shotgun (WGS) entry which is preliminary data.</text>
</comment>
<feature type="domain" description="ABC transporter" evidence="5">
    <location>
        <begin position="5"/>
        <end position="256"/>
    </location>
</feature>
<evidence type="ECO:0000256" key="1">
    <source>
        <dbReference type="ARBA" id="ARBA00005417"/>
    </source>
</evidence>